<evidence type="ECO:0000256" key="27">
    <source>
        <dbReference type="ARBA" id="ARBA00057734"/>
    </source>
</evidence>
<accession>A0A8D0E7N8</accession>
<evidence type="ECO:0000256" key="28">
    <source>
        <dbReference type="ARBA" id="ARBA00063997"/>
    </source>
</evidence>
<evidence type="ECO:0000256" key="33">
    <source>
        <dbReference type="SAM" id="Phobius"/>
    </source>
</evidence>
<dbReference type="InterPro" id="IPR017441">
    <property type="entry name" value="Protein_kinase_ATP_BS"/>
</dbReference>
<dbReference type="GO" id="GO:0060836">
    <property type="term" value="P:lymphatic endothelial cell differentiation"/>
    <property type="evidence" value="ECO:0007669"/>
    <property type="project" value="Ensembl"/>
</dbReference>
<keyword evidence="22" id="KW-0675">Receptor</keyword>
<evidence type="ECO:0000256" key="14">
    <source>
        <dbReference type="ARBA" id="ARBA00022729"/>
    </source>
</evidence>
<dbReference type="FunFam" id="1.10.510.10:FF:000180">
    <property type="entry name" value="Receptor protein serine/threonine kinase"/>
    <property type="match status" value="1"/>
</dbReference>
<dbReference type="GO" id="GO:0048662">
    <property type="term" value="P:negative regulation of smooth muscle cell proliferation"/>
    <property type="evidence" value="ECO:0007669"/>
    <property type="project" value="Ensembl"/>
</dbReference>
<feature type="region of interest" description="Disordered" evidence="32">
    <location>
        <begin position="859"/>
        <end position="944"/>
    </location>
</feature>
<keyword evidence="19 33" id="KW-1133">Transmembrane helix</keyword>
<dbReference type="GO" id="GO:1990782">
    <property type="term" value="F:protein tyrosine kinase binding"/>
    <property type="evidence" value="ECO:0007669"/>
    <property type="project" value="Ensembl"/>
</dbReference>
<dbReference type="GO" id="GO:0003148">
    <property type="term" value="P:outflow tract septum morphogenesis"/>
    <property type="evidence" value="ECO:0007669"/>
    <property type="project" value="Ensembl"/>
</dbReference>
<comment type="catalytic activity">
    <reaction evidence="25">
        <text>L-seryl-[receptor-protein] + ATP = O-phospho-L-seryl-[receptor-protein] + ADP + H(+)</text>
        <dbReference type="Rhea" id="RHEA:18673"/>
        <dbReference type="Rhea" id="RHEA-COMP:11022"/>
        <dbReference type="Rhea" id="RHEA-COMP:11023"/>
        <dbReference type="ChEBI" id="CHEBI:15378"/>
        <dbReference type="ChEBI" id="CHEBI:29999"/>
        <dbReference type="ChEBI" id="CHEBI:30616"/>
        <dbReference type="ChEBI" id="CHEBI:83421"/>
        <dbReference type="ChEBI" id="CHEBI:456216"/>
        <dbReference type="EC" id="2.7.11.30"/>
    </reaction>
</comment>
<dbReference type="GO" id="GO:0000165">
    <property type="term" value="P:MAPK cascade"/>
    <property type="evidence" value="ECO:0007669"/>
    <property type="project" value="Ensembl"/>
</dbReference>
<dbReference type="InterPro" id="IPR011009">
    <property type="entry name" value="Kinase-like_dom_sf"/>
</dbReference>
<dbReference type="GO" id="GO:0005901">
    <property type="term" value="C:caveola"/>
    <property type="evidence" value="ECO:0007669"/>
    <property type="project" value="Ensembl"/>
</dbReference>
<dbReference type="Pfam" id="PF00069">
    <property type="entry name" value="Pkinase"/>
    <property type="match status" value="1"/>
</dbReference>
<feature type="transmembrane region" description="Helical" evidence="33">
    <location>
        <begin position="154"/>
        <end position="175"/>
    </location>
</feature>
<dbReference type="GO" id="GO:0045944">
    <property type="term" value="P:positive regulation of transcription by RNA polymerase II"/>
    <property type="evidence" value="ECO:0007669"/>
    <property type="project" value="Ensembl"/>
</dbReference>
<name>A0A8D0E7N8_SALMN</name>
<keyword evidence="20 33" id="KW-0472">Membrane</keyword>
<dbReference type="GO" id="GO:0098821">
    <property type="term" value="F:BMP receptor activity"/>
    <property type="evidence" value="ECO:0007669"/>
    <property type="project" value="Ensembl"/>
</dbReference>
<dbReference type="GO" id="GO:0045669">
    <property type="term" value="P:positive regulation of osteoblast differentiation"/>
    <property type="evidence" value="ECO:0007669"/>
    <property type="project" value="Ensembl"/>
</dbReference>
<dbReference type="SUPFAM" id="SSF56112">
    <property type="entry name" value="Protein kinase-like (PK-like)"/>
    <property type="match status" value="1"/>
</dbReference>
<dbReference type="GO" id="GO:0001707">
    <property type="term" value="P:mesoderm formation"/>
    <property type="evidence" value="ECO:0007669"/>
    <property type="project" value="Ensembl"/>
</dbReference>
<comment type="cofactor">
    <cofactor evidence="2">
        <name>Mg(2+)</name>
        <dbReference type="ChEBI" id="CHEBI:18420"/>
    </cofactor>
</comment>
<dbReference type="GO" id="GO:0048842">
    <property type="term" value="P:positive regulation of axon extension involved in axon guidance"/>
    <property type="evidence" value="ECO:0007669"/>
    <property type="project" value="Ensembl"/>
</dbReference>
<evidence type="ECO:0000256" key="1">
    <source>
        <dbReference type="ARBA" id="ARBA00001936"/>
    </source>
</evidence>
<evidence type="ECO:0000256" key="19">
    <source>
        <dbReference type="ARBA" id="ARBA00022989"/>
    </source>
</evidence>
<dbReference type="AlphaFoldDB" id="A0A8D0E7N8"/>
<dbReference type="GO" id="GO:0036122">
    <property type="term" value="F:BMP binding"/>
    <property type="evidence" value="ECO:0007669"/>
    <property type="project" value="Ensembl"/>
</dbReference>
<dbReference type="GO" id="GO:0051148">
    <property type="term" value="P:negative regulation of muscle cell differentiation"/>
    <property type="evidence" value="ECO:0007669"/>
    <property type="project" value="Ensembl"/>
</dbReference>
<dbReference type="GO" id="GO:0044297">
    <property type="term" value="C:cell body"/>
    <property type="evidence" value="ECO:0007669"/>
    <property type="project" value="Ensembl"/>
</dbReference>
<evidence type="ECO:0000256" key="10">
    <source>
        <dbReference type="ARBA" id="ARBA00022553"/>
    </source>
</evidence>
<evidence type="ECO:0000256" key="29">
    <source>
        <dbReference type="ARBA" id="ARBA00073640"/>
    </source>
</evidence>
<evidence type="ECO:0000256" key="22">
    <source>
        <dbReference type="ARBA" id="ARBA00023170"/>
    </source>
</evidence>
<dbReference type="GO" id="GO:0003085">
    <property type="term" value="P:negative regulation of systemic arterial blood pressure"/>
    <property type="evidence" value="ECO:0007669"/>
    <property type="project" value="Ensembl"/>
</dbReference>
<evidence type="ECO:0000256" key="32">
    <source>
        <dbReference type="SAM" id="MobiDB-lite"/>
    </source>
</evidence>
<reference evidence="36" key="1">
    <citation type="submission" date="2025-08" db="UniProtKB">
        <authorList>
            <consortium name="Ensembl"/>
        </authorList>
    </citation>
    <scope>IDENTIFICATION</scope>
</reference>
<evidence type="ECO:0000256" key="6">
    <source>
        <dbReference type="ARBA" id="ARBA00012401"/>
    </source>
</evidence>
<evidence type="ECO:0000256" key="25">
    <source>
        <dbReference type="ARBA" id="ARBA00047681"/>
    </source>
</evidence>
<dbReference type="GO" id="GO:0060173">
    <property type="term" value="P:limb development"/>
    <property type="evidence" value="ECO:0007669"/>
    <property type="project" value="Ensembl"/>
</dbReference>
<dbReference type="GO" id="GO:0005654">
    <property type="term" value="C:nucleoplasm"/>
    <property type="evidence" value="ECO:0007669"/>
    <property type="project" value="Ensembl"/>
</dbReference>
<comment type="cofactor">
    <cofactor evidence="1">
        <name>Mn(2+)</name>
        <dbReference type="ChEBI" id="CHEBI:29035"/>
    </cofactor>
</comment>
<dbReference type="InterPro" id="IPR000719">
    <property type="entry name" value="Prot_kinase_dom"/>
</dbReference>
<evidence type="ECO:0000256" key="8">
    <source>
        <dbReference type="ARBA" id="ARBA00022525"/>
    </source>
</evidence>
<feature type="region of interest" description="Disordered" evidence="32">
    <location>
        <begin position="597"/>
        <end position="631"/>
    </location>
</feature>
<dbReference type="GO" id="GO:0061298">
    <property type="term" value="P:retina vasculature development in camera-type eye"/>
    <property type="evidence" value="ECO:0007669"/>
    <property type="project" value="Ensembl"/>
</dbReference>
<evidence type="ECO:0000256" key="3">
    <source>
        <dbReference type="ARBA" id="ARBA00004251"/>
    </source>
</evidence>
<dbReference type="GO" id="GO:0060841">
    <property type="term" value="P:venous blood vessel development"/>
    <property type="evidence" value="ECO:0007669"/>
    <property type="project" value="Ensembl"/>
</dbReference>
<feature type="compositionally biased region" description="Basic and acidic residues" evidence="32">
    <location>
        <begin position="868"/>
        <end position="900"/>
    </location>
</feature>
<dbReference type="PANTHER" id="PTHR23255:SF63">
    <property type="entry name" value="BONE MORPHOGENETIC PROTEIN RECEPTOR TYPE-2"/>
    <property type="match status" value="1"/>
</dbReference>
<evidence type="ECO:0000256" key="9">
    <source>
        <dbReference type="ARBA" id="ARBA00022527"/>
    </source>
</evidence>
<feature type="compositionally biased region" description="Low complexity" evidence="32">
    <location>
        <begin position="607"/>
        <end position="631"/>
    </location>
</feature>
<dbReference type="GO" id="GO:0005524">
    <property type="term" value="F:ATP binding"/>
    <property type="evidence" value="ECO:0007669"/>
    <property type="project" value="UniProtKB-UniRule"/>
</dbReference>
<feature type="region of interest" description="Disordered" evidence="32">
    <location>
        <begin position="751"/>
        <end position="778"/>
    </location>
</feature>
<dbReference type="GO" id="GO:0001525">
    <property type="term" value="P:angiogenesis"/>
    <property type="evidence" value="ECO:0007669"/>
    <property type="project" value="Ensembl"/>
</dbReference>
<evidence type="ECO:0000256" key="34">
    <source>
        <dbReference type="SAM" id="SignalP"/>
    </source>
</evidence>
<comment type="catalytic activity">
    <reaction evidence="26">
        <text>L-threonyl-[receptor-protein] + ATP = O-phospho-L-threonyl-[receptor-protein] + ADP + H(+)</text>
        <dbReference type="Rhea" id="RHEA:44880"/>
        <dbReference type="Rhea" id="RHEA-COMP:11024"/>
        <dbReference type="Rhea" id="RHEA-COMP:11025"/>
        <dbReference type="ChEBI" id="CHEBI:15378"/>
        <dbReference type="ChEBI" id="CHEBI:30013"/>
        <dbReference type="ChEBI" id="CHEBI:30616"/>
        <dbReference type="ChEBI" id="CHEBI:61977"/>
        <dbReference type="ChEBI" id="CHEBI:456216"/>
        <dbReference type="EC" id="2.7.11.30"/>
    </reaction>
</comment>
<evidence type="ECO:0000256" key="30">
    <source>
        <dbReference type="ARBA" id="ARBA00077874"/>
    </source>
</evidence>
<keyword evidence="10" id="KW-0597">Phosphoprotein</keyword>
<dbReference type="GO" id="GO:0003186">
    <property type="term" value="P:tricuspid valve morphogenesis"/>
    <property type="evidence" value="ECO:0007669"/>
    <property type="project" value="Ensembl"/>
</dbReference>
<dbReference type="GO" id="GO:0061626">
    <property type="term" value="P:pharyngeal arch artery morphogenesis"/>
    <property type="evidence" value="ECO:0007669"/>
    <property type="project" value="Ensembl"/>
</dbReference>
<dbReference type="Proteomes" id="UP000694421">
    <property type="component" value="Unplaced"/>
</dbReference>
<dbReference type="GO" id="GO:0014916">
    <property type="term" value="P:regulation of lung blood pressure"/>
    <property type="evidence" value="ECO:0007669"/>
    <property type="project" value="Ensembl"/>
</dbReference>
<dbReference type="CDD" id="cd14054">
    <property type="entry name" value="STKc_BMPR2_AMHR2"/>
    <property type="match status" value="1"/>
</dbReference>
<sequence length="1042" mass="115554">MTALLQHLLLVLLYSSATLLLSTAAAAQSEETTCAFRDQDQNDHGIESRISKENGTVLCMKGSTCYGLWEKTRDGDIHLVKQGCWSHIGDPEDCRSEECVVTTPPSLVQNGTYRFCCCRSDLCNLNFTENFPLPDPTTATPFNSSYPLGRDETIVIVLASVSVLAVLLVALFFGYRMLVGDRKQGLHSMNMMEAAASEPSLDLDNLKLLELIGRGRYGAVYKGSLDERPVAVKVFSFTNRQNFINERNIYRIPLMEHDNIARFIVGDERFTTDGRMEYLLVMEYYPNGSLCRYLSLHTSDWVSSCRLAHSITRGLAYLHTELPRGDHYKPAISHRDLNSRNVLVKNDGTCVISDFGLSMKLTGNRLVRPGEEDNAAISEVGTIRYMAPEVLEGAVNLRDCESALKQVDMYALGLIYWEIFMRCTDLFPGEVVPDFQAAFQTEVGNHPTFEDMQVLVSREKQRPKFPEAWKENSLAVRSLKETIEDCWDQDAEARLTAQCAEERMAELMMIWERNKSVSPTVNPMQSTAMQNERNLSHHRRVPKIRPYQDYSSSSYIEDSVHHTESIVKNLSSELSLSSTPLTIGEKNRNSINYERQQAQARIPSPETSVTSLSTNTTTTNTTGLTPSTGMTTISEMPYSGETNLSATNGMQPLGPTPVCLQLTEEDLETNKLDPKEVDKNLKESSDENLMEHSLKQFSGPDPLSSTSSSLLYPLIKLAVEATGQQDFTQVGNGQACLIPDVQPAQVYPLPKQQNLPKRPTSLPLNTKNSTKEPRLKFGGKHKSNLKQVETGVAKMNTINAAEPHVVTVTTNEVAGRSHAINSHTVPTQFVNGTVPSGQAANSGAHRAQEMLQNQFSGEDSRLNINSSPDEHEPLLRREQQVSHDEGILDRLVDRRERSLDTGRTNANNNNSNPCLGQSVSVPSNQSTVPNSGQTHPRRAQRPNSLDLSATNILDGCSMQLSESSLDGKSGSGEKIKKRVKTPYSLKRWRPSTWVVSTEPMDCEVNNNGSDRMVSSKSSTAVYLIEGGIATTMVSKDTGVNCL</sequence>
<proteinExistence type="inferred from homology"/>
<keyword evidence="12 33" id="KW-0812">Transmembrane</keyword>
<keyword evidence="18" id="KW-0460">Magnesium</keyword>
<dbReference type="GO" id="GO:0060426">
    <property type="term" value="P:lung vasculature development"/>
    <property type="evidence" value="ECO:0007669"/>
    <property type="project" value="Ensembl"/>
</dbReference>
<dbReference type="GO" id="GO:0010628">
    <property type="term" value="P:positive regulation of gene expression"/>
    <property type="evidence" value="ECO:0007669"/>
    <property type="project" value="Ensembl"/>
</dbReference>
<reference evidence="36" key="2">
    <citation type="submission" date="2025-09" db="UniProtKB">
        <authorList>
            <consortium name="Ensembl"/>
        </authorList>
    </citation>
    <scope>IDENTIFICATION</scope>
</reference>
<dbReference type="InterPro" id="IPR000333">
    <property type="entry name" value="TGFB_receptor"/>
</dbReference>
<keyword evidence="21" id="KW-1015">Disulfide bond</keyword>
<organism evidence="36 37">
    <name type="scientific">Salvator merianae</name>
    <name type="common">Argentine black and white tegu</name>
    <name type="synonym">Tupinambis merianae</name>
    <dbReference type="NCBI Taxonomy" id="96440"/>
    <lineage>
        <taxon>Eukaryota</taxon>
        <taxon>Metazoa</taxon>
        <taxon>Chordata</taxon>
        <taxon>Craniata</taxon>
        <taxon>Vertebrata</taxon>
        <taxon>Euteleostomi</taxon>
        <taxon>Lepidosauria</taxon>
        <taxon>Squamata</taxon>
        <taxon>Bifurcata</taxon>
        <taxon>Unidentata</taxon>
        <taxon>Episquamata</taxon>
        <taxon>Laterata</taxon>
        <taxon>Teiioidea</taxon>
        <taxon>Teiidae</taxon>
        <taxon>Salvator</taxon>
    </lineage>
</organism>
<evidence type="ECO:0000256" key="16">
    <source>
        <dbReference type="ARBA" id="ARBA00022777"/>
    </source>
</evidence>
<dbReference type="GO" id="GO:0060413">
    <property type="term" value="P:atrial septum morphogenesis"/>
    <property type="evidence" value="ECO:0007669"/>
    <property type="project" value="Ensembl"/>
</dbReference>
<comment type="subcellular location">
    <subcellularLocation>
        <location evidence="3">Cell membrane</location>
        <topology evidence="3">Single-pass type I membrane protein</topology>
    </subcellularLocation>
    <subcellularLocation>
        <location evidence="4">Secreted</location>
    </subcellularLocation>
</comment>
<dbReference type="GO" id="GO:0003252">
    <property type="term" value="P:negative regulation of cell proliferation involved in heart valve morphogenesis"/>
    <property type="evidence" value="ECO:0007669"/>
    <property type="project" value="Ensembl"/>
</dbReference>
<dbReference type="GO" id="GO:0001974">
    <property type="term" value="P:blood vessel remodeling"/>
    <property type="evidence" value="ECO:0007669"/>
    <property type="project" value="Ensembl"/>
</dbReference>
<dbReference type="PANTHER" id="PTHR23255">
    <property type="entry name" value="TRANSFORMING GROWTH FACTOR-BETA RECEPTOR TYPE I AND II"/>
    <property type="match status" value="1"/>
</dbReference>
<feature type="compositionally biased region" description="Polar residues" evidence="32">
    <location>
        <begin position="913"/>
        <end position="934"/>
    </location>
</feature>
<dbReference type="GO" id="GO:0006606">
    <property type="term" value="P:protein import into nucleus"/>
    <property type="evidence" value="ECO:0007669"/>
    <property type="project" value="Ensembl"/>
</dbReference>
<feature type="domain" description="Protein kinase" evidence="35">
    <location>
        <begin position="206"/>
        <end position="507"/>
    </location>
</feature>
<dbReference type="GO" id="GO:0001708">
    <property type="term" value="P:cell fate specification"/>
    <property type="evidence" value="ECO:0007669"/>
    <property type="project" value="Ensembl"/>
</dbReference>
<dbReference type="GO" id="GO:0030308">
    <property type="term" value="P:negative regulation of cell growth"/>
    <property type="evidence" value="ECO:0007669"/>
    <property type="project" value="Ensembl"/>
</dbReference>
<feature type="signal peptide" evidence="34">
    <location>
        <begin position="1"/>
        <end position="27"/>
    </location>
</feature>
<dbReference type="GO" id="GO:0003197">
    <property type="term" value="P:endocardial cushion development"/>
    <property type="evidence" value="ECO:0007669"/>
    <property type="project" value="Ensembl"/>
</dbReference>
<evidence type="ECO:0000256" key="11">
    <source>
        <dbReference type="ARBA" id="ARBA00022679"/>
    </source>
</evidence>
<comment type="subunit">
    <text evidence="28">Interacts with GDF5. Interacts with BMP4. Interacts with SCUBE3. Interacts with TSC22D1/TSC-22. Interacts with activin A/INHBA.</text>
</comment>
<feature type="binding site" evidence="31">
    <location>
        <position position="233"/>
    </location>
    <ligand>
        <name>ATP</name>
        <dbReference type="ChEBI" id="CHEBI:30616"/>
    </ligand>
</feature>
<dbReference type="GO" id="GO:0014069">
    <property type="term" value="C:postsynaptic density"/>
    <property type="evidence" value="ECO:0007669"/>
    <property type="project" value="Ensembl"/>
</dbReference>
<dbReference type="GO" id="GO:0005912">
    <property type="term" value="C:adherens junction"/>
    <property type="evidence" value="ECO:0007669"/>
    <property type="project" value="Ensembl"/>
</dbReference>
<dbReference type="GO" id="GO:0016362">
    <property type="term" value="F:activin receptor activity, type II"/>
    <property type="evidence" value="ECO:0007669"/>
    <property type="project" value="Ensembl"/>
</dbReference>
<evidence type="ECO:0000256" key="17">
    <source>
        <dbReference type="ARBA" id="ARBA00022840"/>
    </source>
</evidence>
<dbReference type="InterPro" id="IPR045860">
    <property type="entry name" value="Snake_toxin-like_sf"/>
</dbReference>
<dbReference type="Pfam" id="PF01064">
    <property type="entry name" value="Activin_recp"/>
    <property type="match status" value="1"/>
</dbReference>
<evidence type="ECO:0000313" key="36">
    <source>
        <dbReference type="Ensembl" id="ENSSMRP00000026924.1"/>
    </source>
</evidence>
<dbReference type="CDD" id="cd23614">
    <property type="entry name" value="TFP_LU_ECD_BMPR2"/>
    <property type="match status" value="1"/>
</dbReference>
<keyword evidence="13" id="KW-0479">Metal-binding</keyword>
<dbReference type="GO" id="GO:0003183">
    <property type="term" value="P:mitral valve morphogenesis"/>
    <property type="evidence" value="ECO:0007669"/>
    <property type="project" value="Ensembl"/>
</dbReference>
<dbReference type="PROSITE" id="PS00107">
    <property type="entry name" value="PROTEIN_KINASE_ATP"/>
    <property type="match status" value="1"/>
</dbReference>
<dbReference type="GO" id="GO:0060412">
    <property type="term" value="P:ventricular septum morphogenesis"/>
    <property type="evidence" value="ECO:0007669"/>
    <property type="project" value="Ensembl"/>
</dbReference>
<evidence type="ECO:0000256" key="31">
    <source>
        <dbReference type="PROSITE-ProRule" id="PRU10141"/>
    </source>
</evidence>
<dbReference type="GO" id="GO:0030425">
    <property type="term" value="C:dendrite"/>
    <property type="evidence" value="ECO:0007669"/>
    <property type="project" value="Ensembl"/>
</dbReference>
<comment type="function">
    <text evidence="27">On ligand binding, forms a receptor complex consisting of two type II and two type I transmembrane serine/threonine kinases. Type II receptors phosphorylate and activate type I receptors which autophosphorylate, then bind and activate SMAD transcriptional regulators. Can also mediate signaling through the activation of the p38MAPK cascade. Binds to BMP7, BMP2 and, less efficiently, BMP4. Binding is weak but enhanced by the presence of type I receptors for BMPs. Mediates induction of adipogenesis by GDF6. Promotes signaling also by binding to activin A/INHBA.</text>
</comment>
<dbReference type="GeneTree" id="ENSGT00940000156449"/>
<evidence type="ECO:0000256" key="24">
    <source>
        <dbReference type="ARBA" id="ARBA00023211"/>
    </source>
</evidence>
<dbReference type="GO" id="GO:0009986">
    <property type="term" value="C:cell surface"/>
    <property type="evidence" value="ECO:0007669"/>
    <property type="project" value="Ensembl"/>
</dbReference>
<dbReference type="GO" id="GO:0002063">
    <property type="term" value="P:chondrocyte development"/>
    <property type="evidence" value="ECO:0007669"/>
    <property type="project" value="Ensembl"/>
</dbReference>
<evidence type="ECO:0000259" key="35">
    <source>
        <dbReference type="PROSITE" id="PS50011"/>
    </source>
</evidence>
<keyword evidence="14 34" id="KW-0732">Signal</keyword>
<evidence type="ECO:0000256" key="23">
    <source>
        <dbReference type="ARBA" id="ARBA00023180"/>
    </source>
</evidence>
<evidence type="ECO:0000256" key="12">
    <source>
        <dbReference type="ARBA" id="ARBA00022692"/>
    </source>
</evidence>
<dbReference type="GO" id="GO:0009267">
    <property type="term" value="P:cellular response to starvation"/>
    <property type="evidence" value="ECO:0007669"/>
    <property type="project" value="Ensembl"/>
</dbReference>
<dbReference type="GO" id="GO:0010634">
    <property type="term" value="P:positive regulation of epithelial cell migration"/>
    <property type="evidence" value="ECO:0007669"/>
    <property type="project" value="Ensembl"/>
</dbReference>
<keyword evidence="24" id="KW-0464">Manganese</keyword>
<evidence type="ECO:0000256" key="21">
    <source>
        <dbReference type="ARBA" id="ARBA00023157"/>
    </source>
</evidence>
<keyword evidence="23" id="KW-0325">Glycoprotein</keyword>
<evidence type="ECO:0000256" key="5">
    <source>
        <dbReference type="ARBA" id="ARBA00009605"/>
    </source>
</evidence>
<keyword evidence="11" id="KW-0808">Transferase</keyword>
<dbReference type="EC" id="2.7.11.30" evidence="6"/>
<keyword evidence="17 31" id="KW-0067">ATP-binding</keyword>
<dbReference type="GO" id="GO:0001649">
    <property type="term" value="P:osteoblast differentiation"/>
    <property type="evidence" value="ECO:0007669"/>
    <property type="project" value="Ensembl"/>
</dbReference>
<feature type="chain" id="PRO_5034882301" description="Bone morphogenetic protein receptor type-2" evidence="34">
    <location>
        <begin position="28"/>
        <end position="1042"/>
    </location>
</feature>
<dbReference type="Ensembl" id="ENSSMRT00000031462.1">
    <property type="protein sequence ID" value="ENSSMRP00000026924.1"/>
    <property type="gene ID" value="ENSSMRG00000020784.1"/>
</dbReference>
<dbReference type="GO" id="GO:0005905">
    <property type="term" value="C:clathrin-coated pit"/>
    <property type="evidence" value="ECO:0007669"/>
    <property type="project" value="Ensembl"/>
</dbReference>
<dbReference type="GO" id="GO:0045906">
    <property type="term" value="P:negative regulation of vasoconstriction"/>
    <property type="evidence" value="ECO:0007669"/>
    <property type="project" value="Ensembl"/>
</dbReference>
<dbReference type="GO" id="GO:0060391">
    <property type="term" value="P:positive regulation of SMAD protein signal transduction"/>
    <property type="evidence" value="ECO:0007669"/>
    <property type="project" value="Ensembl"/>
</dbReference>
<dbReference type="Gene3D" id="1.10.510.10">
    <property type="entry name" value="Transferase(Phosphotransferase) domain 1"/>
    <property type="match status" value="1"/>
</dbReference>
<keyword evidence="8" id="KW-0964">Secreted</keyword>
<dbReference type="GO" id="GO:0030501">
    <property type="term" value="P:positive regulation of bone mineralization"/>
    <property type="evidence" value="ECO:0007669"/>
    <property type="project" value="Ensembl"/>
</dbReference>
<dbReference type="GO" id="GO:0009952">
    <property type="term" value="P:anterior/posterior pattern specification"/>
    <property type="evidence" value="ECO:0007669"/>
    <property type="project" value="Ensembl"/>
</dbReference>
<dbReference type="GO" id="GO:0001935">
    <property type="term" value="P:endothelial cell proliferation"/>
    <property type="evidence" value="ECO:0007669"/>
    <property type="project" value="Ensembl"/>
</dbReference>
<dbReference type="GO" id="GO:0001946">
    <property type="term" value="P:lymphangiogenesis"/>
    <property type="evidence" value="ECO:0007669"/>
    <property type="project" value="Ensembl"/>
</dbReference>
<dbReference type="GO" id="GO:0003176">
    <property type="term" value="P:aortic valve development"/>
    <property type="evidence" value="ECO:0007669"/>
    <property type="project" value="Ensembl"/>
</dbReference>
<keyword evidence="15 31" id="KW-0547">Nucleotide-binding</keyword>
<dbReference type="OMA" id="NTVAHRG"/>
<dbReference type="GO" id="GO:1902731">
    <property type="term" value="P:negative regulation of chondrocyte proliferation"/>
    <property type="evidence" value="ECO:0007669"/>
    <property type="project" value="Ensembl"/>
</dbReference>
<keyword evidence="9" id="KW-0723">Serine/threonine-protein kinase</keyword>
<dbReference type="GO" id="GO:0043235">
    <property type="term" value="C:receptor complex"/>
    <property type="evidence" value="ECO:0007669"/>
    <property type="project" value="TreeGrafter"/>
</dbReference>
<dbReference type="GO" id="GO:0072577">
    <property type="term" value="P:endothelial cell apoptotic process"/>
    <property type="evidence" value="ECO:0007669"/>
    <property type="project" value="Ensembl"/>
</dbReference>
<dbReference type="GO" id="GO:0005024">
    <property type="term" value="F:transforming growth factor beta receptor activity"/>
    <property type="evidence" value="ECO:0007669"/>
    <property type="project" value="TreeGrafter"/>
</dbReference>
<dbReference type="GO" id="GO:0046872">
    <property type="term" value="F:metal ion binding"/>
    <property type="evidence" value="ECO:0007669"/>
    <property type="project" value="UniProtKB-KW"/>
</dbReference>
<protein>
    <recommendedName>
        <fullName evidence="29">Bone morphogenetic protein receptor type-2</fullName>
        <ecNumber evidence="6">2.7.11.30</ecNumber>
    </recommendedName>
    <alternativeName>
        <fullName evidence="30">Bone morphogenetic protein receptor type II</fullName>
    </alternativeName>
</protein>
<dbReference type="PROSITE" id="PS50011">
    <property type="entry name" value="PROTEIN_KINASE_DOM"/>
    <property type="match status" value="1"/>
</dbReference>
<dbReference type="FunFam" id="2.10.60.10:FF:000006">
    <property type="entry name" value="Receptor protein serine/threonine kinase"/>
    <property type="match status" value="1"/>
</dbReference>
<evidence type="ECO:0000256" key="18">
    <source>
        <dbReference type="ARBA" id="ARBA00022842"/>
    </source>
</evidence>
<evidence type="ECO:0000313" key="37">
    <source>
        <dbReference type="Proteomes" id="UP000694421"/>
    </source>
</evidence>
<evidence type="ECO:0000256" key="26">
    <source>
        <dbReference type="ARBA" id="ARBA00048773"/>
    </source>
</evidence>
<evidence type="ECO:0000256" key="15">
    <source>
        <dbReference type="ARBA" id="ARBA00022741"/>
    </source>
</evidence>
<keyword evidence="16" id="KW-0418">Kinase</keyword>
<dbReference type="GO" id="GO:0003177">
    <property type="term" value="P:pulmonary valve development"/>
    <property type="evidence" value="ECO:0007669"/>
    <property type="project" value="Ensembl"/>
</dbReference>
<comment type="similarity">
    <text evidence="5">Belongs to the protein kinase superfamily. TKL Ser/Thr protein kinase family. TGFB receptor subfamily.</text>
</comment>
<dbReference type="SUPFAM" id="SSF57302">
    <property type="entry name" value="Snake toxin-like"/>
    <property type="match status" value="1"/>
</dbReference>
<evidence type="ECO:0000256" key="4">
    <source>
        <dbReference type="ARBA" id="ARBA00004613"/>
    </source>
</evidence>
<evidence type="ECO:0000256" key="2">
    <source>
        <dbReference type="ARBA" id="ARBA00001946"/>
    </source>
</evidence>
<dbReference type="GO" id="GO:0005576">
    <property type="term" value="C:extracellular region"/>
    <property type="evidence" value="ECO:0007669"/>
    <property type="project" value="UniProtKB-SubCell"/>
</dbReference>
<dbReference type="Gene3D" id="3.30.200.20">
    <property type="entry name" value="Phosphorylase Kinase, domain 1"/>
    <property type="match status" value="1"/>
</dbReference>
<dbReference type="GO" id="GO:0060348">
    <property type="term" value="P:bone development"/>
    <property type="evidence" value="ECO:0007669"/>
    <property type="project" value="Ensembl"/>
</dbReference>
<keyword evidence="37" id="KW-1185">Reference proteome</keyword>
<evidence type="ECO:0000256" key="20">
    <source>
        <dbReference type="ARBA" id="ARBA00023136"/>
    </source>
</evidence>
<dbReference type="Gene3D" id="2.10.60.10">
    <property type="entry name" value="CD59"/>
    <property type="match status" value="1"/>
</dbReference>
<evidence type="ECO:0000256" key="13">
    <source>
        <dbReference type="ARBA" id="ARBA00022723"/>
    </source>
</evidence>
<dbReference type="GO" id="GO:0030424">
    <property type="term" value="C:axon"/>
    <property type="evidence" value="ECO:0007669"/>
    <property type="project" value="Ensembl"/>
</dbReference>
<dbReference type="InterPro" id="IPR000472">
    <property type="entry name" value="Activin_recp"/>
</dbReference>
<evidence type="ECO:0000256" key="7">
    <source>
        <dbReference type="ARBA" id="ARBA00022475"/>
    </source>
</evidence>
<dbReference type="GO" id="GO:0045296">
    <property type="term" value="F:cadherin binding"/>
    <property type="evidence" value="ECO:0007669"/>
    <property type="project" value="Ensembl"/>
</dbReference>
<keyword evidence="7" id="KW-1003">Cell membrane</keyword>
<dbReference type="FunFam" id="3.30.200.20:FF:000174">
    <property type="entry name" value="Receptor protein serine/threonine kinase"/>
    <property type="match status" value="1"/>
</dbReference>